<reference evidence="3 4" key="1">
    <citation type="submission" date="2016-10" db="EMBL/GenBank/DDBJ databases">
        <authorList>
            <person name="de Groot N.N."/>
        </authorList>
    </citation>
    <scope>NUCLEOTIDE SEQUENCE [LARGE SCALE GENOMIC DNA]</scope>
    <source>
        <strain evidence="3 4">DSM 27375</strain>
    </source>
</reference>
<feature type="coiled-coil region" evidence="1">
    <location>
        <begin position="78"/>
        <end position="130"/>
    </location>
</feature>
<dbReference type="Proteomes" id="UP000182284">
    <property type="component" value="Unassembled WGS sequence"/>
</dbReference>
<name>A0A1G7JSN4_9RHOB</name>
<feature type="region of interest" description="Disordered" evidence="2">
    <location>
        <begin position="1"/>
        <end position="74"/>
    </location>
</feature>
<evidence type="ECO:0000313" key="3">
    <source>
        <dbReference type="EMBL" id="SDF27977.1"/>
    </source>
</evidence>
<dbReference type="OrthoDB" id="7909028at2"/>
<proteinExistence type="predicted"/>
<sequence length="147" mass="16523">MKLTFGQAAKTAKRSKGTLSKALNSGGISAEKDDKGRWQIDPSELSRWMSANPFPNSHENQSETPEETHENSSLGVEVKMLREQIDAMTVERDRERGQLVDQIEDLRSRLNGAEAERVRLNALLTDQRDKAETSARRGFWGRVLGGR</sequence>
<keyword evidence="1" id="KW-0175">Coiled coil</keyword>
<gene>
    <name evidence="3" type="ORF">SAMN04488117_103203</name>
</gene>
<evidence type="ECO:0000256" key="1">
    <source>
        <dbReference type="SAM" id="Coils"/>
    </source>
</evidence>
<feature type="compositionally biased region" description="Polar residues" evidence="2">
    <location>
        <begin position="53"/>
        <end position="63"/>
    </location>
</feature>
<evidence type="ECO:0000313" key="4">
    <source>
        <dbReference type="Proteomes" id="UP000182284"/>
    </source>
</evidence>
<evidence type="ECO:0008006" key="5">
    <source>
        <dbReference type="Google" id="ProtNLM"/>
    </source>
</evidence>
<dbReference type="RefSeq" id="WP_074643006.1">
    <property type="nucleotide sequence ID" value="NZ_FNBL01000003.1"/>
</dbReference>
<dbReference type="AlphaFoldDB" id="A0A1G7JSN4"/>
<accession>A0A1G7JSN4</accession>
<dbReference type="EMBL" id="FNBL01000003">
    <property type="protein sequence ID" value="SDF27977.1"/>
    <property type="molecule type" value="Genomic_DNA"/>
</dbReference>
<protein>
    <recommendedName>
        <fullName evidence="5">Helix-turn-helix domain-containing protein</fullName>
    </recommendedName>
</protein>
<feature type="compositionally biased region" description="Polar residues" evidence="2">
    <location>
        <begin position="17"/>
        <end position="27"/>
    </location>
</feature>
<evidence type="ECO:0000256" key="2">
    <source>
        <dbReference type="SAM" id="MobiDB-lite"/>
    </source>
</evidence>
<organism evidence="3 4">
    <name type="scientific">Celeribacter baekdonensis</name>
    <dbReference type="NCBI Taxonomy" id="875171"/>
    <lineage>
        <taxon>Bacteria</taxon>
        <taxon>Pseudomonadati</taxon>
        <taxon>Pseudomonadota</taxon>
        <taxon>Alphaproteobacteria</taxon>
        <taxon>Rhodobacterales</taxon>
        <taxon>Roseobacteraceae</taxon>
        <taxon>Celeribacter</taxon>
    </lineage>
</organism>